<keyword evidence="2" id="KW-0547">Nucleotide-binding</keyword>
<sequence>VGKTTCKELIAAVLGARWRVLKSDANLNTEIGLPLTLLQLAPEHERAVLEMAMYGPREIDLLCRIAQPHIGVVTNVGPVHLERLGSMGAIIAAKAEKEKPKRKRKRKRASKKKAGKKTKSSKSAPAGAPTE</sequence>
<protein>
    <recommendedName>
        <fullName evidence="5">Mur ligase central domain-containing protein</fullName>
    </recommendedName>
</protein>
<dbReference type="InterPro" id="IPR036565">
    <property type="entry name" value="Mur-like_cat_sf"/>
</dbReference>
<feature type="domain" description="Mur ligase central" evidence="5">
    <location>
        <begin position="2"/>
        <end position="96"/>
    </location>
</feature>
<accession>A0A0F9HBZ1</accession>
<dbReference type="PANTHER" id="PTHR43024:SF1">
    <property type="entry name" value="UDP-N-ACETYLMURAMOYL-TRIPEPTIDE--D-ALANYL-D-ALANINE LIGASE"/>
    <property type="match status" value="1"/>
</dbReference>
<keyword evidence="3" id="KW-0067">ATP-binding</keyword>
<dbReference type="AlphaFoldDB" id="A0A0F9HBZ1"/>
<dbReference type="PANTHER" id="PTHR43024">
    <property type="entry name" value="UDP-N-ACETYLMURAMOYL-TRIPEPTIDE--D-ALANYL-D-ALANINE LIGASE"/>
    <property type="match status" value="1"/>
</dbReference>
<dbReference type="EMBL" id="LAZR01023233">
    <property type="protein sequence ID" value="KKL79215.1"/>
    <property type="molecule type" value="Genomic_DNA"/>
</dbReference>
<dbReference type="InterPro" id="IPR051046">
    <property type="entry name" value="MurCDEF_CellWall_CoF430Synth"/>
</dbReference>
<evidence type="ECO:0000256" key="1">
    <source>
        <dbReference type="ARBA" id="ARBA00022598"/>
    </source>
</evidence>
<dbReference type="Pfam" id="PF08245">
    <property type="entry name" value="Mur_ligase_M"/>
    <property type="match status" value="1"/>
</dbReference>
<evidence type="ECO:0000256" key="2">
    <source>
        <dbReference type="ARBA" id="ARBA00022741"/>
    </source>
</evidence>
<feature type="compositionally biased region" description="Low complexity" evidence="4">
    <location>
        <begin position="121"/>
        <end position="131"/>
    </location>
</feature>
<evidence type="ECO:0000313" key="6">
    <source>
        <dbReference type="EMBL" id="KKL79215.1"/>
    </source>
</evidence>
<dbReference type="GO" id="GO:0005524">
    <property type="term" value="F:ATP binding"/>
    <property type="evidence" value="ECO:0007669"/>
    <property type="project" value="UniProtKB-KW"/>
</dbReference>
<keyword evidence="1" id="KW-0436">Ligase</keyword>
<evidence type="ECO:0000256" key="3">
    <source>
        <dbReference type="ARBA" id="ARBA00022840"/>
    </source>
</evidence>
<feature type="compositionally biased region" description="Basic residues" evidence="4">
    <location>
        <begin position="100"/>
        <end position="120"/>
    </location>
</feature>
<evidence type="ECO:0000259" key="5">
    <source>
        <dbReference type="Pfam" id="PF08245"/>
    </source>
</evidence>
<proteinExistence type="predicted"/>
<name>A0A0F9HBZ1_9ZZZZ</name>
<feature type="non-terminal residue" evidence="6">
    <location>
        <position position="1"/>
    </location>
</feature>
<dbReference type="Gene3D" id="3.40.1190.10">
    <property type="entry name" value="Mur-like, catalytic domain"/>
    <property type="match status" value="1"/>
</dbReference>
<dbReference type="GO" id="GO:0016881">
    <property type="term" value="F:acid-amino acid ligase activity"/>
    <property type="evidence" value="ECO:0007669"/>
    <property type="project" value="InterPro"/>
</dbReference>
<feature type="region of interest" description="Disordered" evidence="4">
    <location>
        <begin position="93"/>
        <end position="131"/>
    </location>
</feature>
<organism evidence="6">
    <name type="scientific">marine sediment metagenome</name>
    <dbReference type="NCBI Taxonomy" id="412755"/>
    <lineage>
        <taxon>unclassified sequences</taxon>
        <taxon>metagenomes</taxon>
        <taxon>ecological metagenomes</taxon>
    </lineage>
</organism>
<reference evidence="6" key="1">
    <citation type="journal article" date="2015" name="Nature">
        <title>Complex archaea that bridge the gap between prokaryotes and eukaryotes.</title>
        <authorList>
            <person name="Spang A."/>
            <person name="Saw J.H."/>
            <person name="Jorgensen S.L."/>
            <person name="Zaremba-Niedzwiedzka K."/>
            <person name="Martijn J."/>
            <person name="Lind A.E."/>
            <person name="van Eijk R."/>
            <person name="Schleper C."/>
            <person name="Guy L."/>
            <person name="Ettema T.J."/>
        </authorList>
    </citation>
    <scope>NUCLEOTIDE SEQUENCE</scope>
</reference>
<dbReference type="SUPFAM" id="SSF53623">
    <property type="entry name" value="MurD-like peptide ligases, catalytic domain"/>
    <property type="match status" value="1"/>
</dbReference>
<gene>
    <name evidence="6" type="ORF">LCGC14_2017110</name>
</gene>
<evidence type="ECO:0000256" key="4">
    <source>
        <dbReference type="SAM" id="MobiDB-lite"/>
    </source>
</evidence>
<comment type="caution">
    <text evidence="6">The sequence shown here is derived from an EMBL/GenBank/DDBJ whole genome shotgun (WGS) entry which is preliminary data.</text>
</comment>
<dbReference type="InterPro" id="IPR013221">
    <property type="entry name" value="Mur_ligase_cen"/>
</dbReference>